<feature type="region of interest" description="Disordered" evidence="1">
    <location>
        <begin position="456"/>
        <end position="477"/>
    </location>
</feature>
<evidence type="ECO:0000313" key="3">
    <source>
        <dbReference type="EMBL" id="GGO48725.1"/>
    </source>
</evidence>
<keyword evidence="4" id="KW-1185">Reference proteome</keyword>
<dbReference type="Pfam" id="PF03432">
    <property type="entry name" value="Relaxase"/>
    <property type="match status" value="1"/>
</dbReference>
<accession>A0ABQ2M900</accession>
<evidence type="ECO:0000256" key="1">
    <source>
        <dbReference type="SAM" id="MobiDB-lite"/>
    </source>
</evidence>
<organism evidence="3 4">
    <name type="scientific">Citricoccus zhacaiensis</name>
    <dbReference type="NCBI Taxonomy" id="489142"/>
    <lineage>
        <taxon>Bacteria</taxon>
        <taxon>Bacillati</taxon>
        <taxon>Actinomycetota</taxon>
        <taxon>Actinomycetes</taxon>
        <taxon>Micrococcales</taxon>
        <taxon>Micrococcaceae</taxon>
        <taxon>Citricoccus</taxon>
    </lineage>
</organism>
<gene>
    <name evidence="3" type="ORF">GCM10010977_28980</name>
</gene>
<sequence length="477" mass="52098">MMPNVVRGGQMIGLMSYLAGPGRSNEHTTPMVISGDDRVLIEFEPGQELSVEDGQRIGAILDGPRRTHGTEVKAPVFAWDEASQRKVKVAEKDGHVWHCSLSLAKGEREVSKEEWGIIAQEFVERMGFIDPDGAQSSRWVAVHHGVSKAGNDHIHIAVQLVREDGTKANIHNDYYRAQKVCGELEAEHGLAVLESRQVARGLSGDKPAEVARASAEGYPQAPRPELRRRMRTALATAATPSQYIERLGELNVRVAPSFAKGSTTQIRGYKVALGEAQESVWYSPSKLDATLGWPNVLRRFEGAGRESAETLLASMHNSAKRDWSSVQVGSFDPASVEKLFSGKTGTGPDDLSTIYARLSMHVERGKPGAFSQLSEQYARAAQGRGNVTHAVRLGARFAAKDSARGWLAVLAQANRLSRAMTTQSLATHRPQLASRTAALMRTVDVITAQYTLAPSQTRARMGGQQFTRPRPDTGMDR</sequence>
<comment type="caution">
    <text evidence="3">The sequence shown here is derived from an EMBL/GenBank/DDBJ whole genome shotgun (WGS) entry which is preliminary data.</text>
</comment>
<dbReference type="InterPro" id="IPR005094">
    <property type="entry name" value="Endonuclease_MobA/VirD2"/>
</dbReference>
<dbReference type="EMBL" id="BMLQ01000010">
    <property type="protein sequence ID" value="GGO48725.1"/>
    <property type="molecule type" value="Genomic_DNA"/>
</dbReference>
<feature type="domain" description="MobA/VirD2-like nuclease" evidence="2">
    <location>
        <begin position="78"/>
        <end position="190"/>
    </location>
</feature>
<proteinExistence type="predicted"/>
<name>A0ABQ2M900_9MICC</name>
<dbReference type="Proteomes" id="UP000642509">
    <property type="component" value="Unassembled WGS sequence"/>
</dbReference>
<evidence type="ECO:0000259" key="2">
    <source>
        <dbReference type="Pfam" id="PF03432"/>
    </source>
</evidence>
<evidence type="ECO:0000313" key="4">
    <source>
        <dbReference type="Proteomes" id="UP000642509"/>
    </source>
</evidence>
<reference evidence="4" key="1">
    <citation type="journal article" date="2019" name="Int. J. Syst. Evol. Microbiol.">
        <title>The Global Catalogue of Microorganisms (GCM) 10K type strain sequencing project: providing services to taxonomists for standard genome sequencing and annotation.</title>
        <authorList>
            <consortium name="The Broad Institute Genomics Platform"/>
            <consortium name="The Broad Institute Genome Sequencing Center for Infectious Disease"/>
            <person name="Wu L."/>
            <person name="Ma J."/>
        </authorList>
    </citation>
    <scope>NUCLEOTIDE SEQUENCE [LARGE SCALE GENOMIC DNA]</scope>
    <source>
        <strain evidence="4">CGMCC 1.7064</strain>
    </source>
</reference>
<dbReference type="RefSeq" id="WP_188806881.1">
    <property type="nucleotide sequence ID" value="NZ_BAAAOU010000010.1"/>
</dbReference>
<protein>
    <recommendedName>
        <fullName evidence="2">MobA/VirD2-like nuclease domain-containing protein</fullName>
    </recommendedName>
</protein>